<reference evidence="3 4" key="1">
    <citation type="submission" date="2015-01" db="EMBL/GenBank/DDBJ databases">
        <title>Draft genome sequence of Leucobacter komagatae strain VKM ST2845.</title>
        <authorList>
            <person name="Karlyshev A.V."/>
            <person name="Kudryashova E.B."/>
        </authorList>
    </citation>
    <scope>NUCLEOTIDE SEQUENCE [LARGE SCALE GENOMIC DNA]</scope>
    <source>
        <strain evidence="3 4">VKM ST2845</strain>
    </source>
</reference>
<keyword evidence="4" id="KW-1185">Reference proteome</keyword>
<gene>
    <name evidence="3" type="ORF">SD72_13270</name>
</gene>
<comment type="caution">
    <text evidence="3">The sequence shown here is derived from an EMBL/GenBank/DDBJ whole genome shotgun (WGS) entry which is preliminary data.</text>
</comment>
<dbReference type="AlphaFoldDB" id="A0A0D0IQH4"/>
<evidence type="ECO:0000313" key="3">
    <source>
        <dbReference type="EMBL" id="KIP51748.1"/>
    </source>
</evidence>
<protein>
    <submittedName>
        <fullName evidence="3">Uncharacterized protein</fullName>
    </submittedName>
</protein>
<proteinExistence type="predicted"/>
<feature type="compositionally biased region" description="Polar residues" evidence="1">
    <location>
        <begin position="1"/>
        <end position="15"/>
    </location>
</feature>
<dbReference type="Proteomes" id="UP000032120">
    <property type="component" value="Unassembled WGS sequence"/>
</dbReference>
<dbReference type="InterPro" id="IPR043857">
    <property type="entry name" value="DUF5819"/>
</dbReference>
<keyword evidence="2" id="KW-0812">Transmembrane</keyword>
<evidence type="ECO:0000313" key="4">
    <source>
        <dbReference type="Proteomes" id="UP000032120"/>
    </source>
</evidence>
<feature type="region of interest" description="Disordered" evidence="1">
    <location>
        <begin position="268"/>
        <end position="289"/>
    </location>
</feature>
<dbReference type="EMBL" id="JXSQ01000023">
    <property type="protein sequence ID" value="KIP51748.1"/>
    <property type="molecule type" value="Genomic_DNA"/>
</dbReference>
<feature type="transmembrane region" description="Helical" evidence="2">
    <location>
        <begin position="29"/>
        <end position="48"/>
    </location>
</feature>
<name>A0A0D0IQH4_9MICO</name>
<accession>A0A0D0IQH4</accession>
<sequence>MATMSKTNGNGSEQQTDQRRERVPQSARIVAAVAVVLLGVHMFFTAVVNTPSTEIKYQVLPGAAADQYARPYLVQDYRIFAPDPIDTDRQLWVRAWIERPDGERVRSEWVNASEVELSDKYRRTLRKQLSVVGAERLMGAYKKLTDDQRAVAEENHLGGDGLYALRDALLEADDSNPGAVRAFIRADNFVSSYATQVSLALWGDQGEVLAVQTRAVYDPVIRWKDRHDPQAQRPASSYTLLGWVPAMEWPGQDREAFAKSFNAWAEQAGVTPGLETSSPNDTSDEEVAP</sequence>
<dbReference type="Pfam" id="PF19136">
    <property type="entry name" value="DUF5819"/>
    <property type="match status" value="1"/>
</dbReference>
<evidence type="ECO:0000256" key="2">
    <source>
        <dbReference type="SAM" id="Phobius"/>
    </source>
</evidence>
<evidence type="ECO:0000256" key="1">
    <source>
        <dbReference type="SAM" id="MobiDB-lite"/>
    </source>
</evidence>
<keyword evidence="2" id="KW-0472">Membrane</keyword>
<keyword evidence="2" id="KW-1133">Transmembrane helix</keyword>
<feature type="region of interest" description="Disordered" evidence="1">
    <location>
        <begin position="1"/>
        <end position="23"/>
    </location>
</feature>
<organism evidence="3 4">
    <name type="scientific">Leucobacter komagatae</name>
    <dbReference type="NCBI Taxonomy" id="55969"/>
    <lineage>
        <taxon>Bacteria</taxon>
        <taxon>Bacillati</taxon>
        <taxon>Actinomycetota</taxon>
        <taxon>Actinomycetes</taxon>
        <taxon>Micrococcales</taxon>
        <taxon>Microbacteriaceae</taxon>
        <taxon>Leucobacter</taxon>
    </lineage>
</organism>